<keyword evidence="4" id="KW-1185">Reference proteome</keyword>
<evidence type="ECO:0000259" key="2">
    <source>
        <dbReference type="PROSITE" id="PS50164"/>
    </source>
</evidence>
<dbReference type="Proteomes" id="UP000265431">
    <property type="component" value="Unassembled WGS sequence"/>
</dbReference>
<evidence type="ECO:0000313" key="3">
    <source>
        <dbReference type="EMBL" id="RIJ20359.1"/>
    </source>
</evidence>
<dbReference type="EMBL" id="QWGB01000014">
    <property type="protein sequence ID" value="RIJ20359.1"/>
    <property type="molecule type" value="Genomic_DNA"/>
</dbReference>
<dbReference type="InterPro" id="IPR000305">
    <property type="entry name" value="GIY-YIG_endonuc"/>
</dbReference>
<dbReference type="InterPro" id="IPR035901">
    <property type="entry name" value="GIY-YIG_endonuc_sf"/>
</dbReference>
<dbReference type="PROSITE" id="PS50164">
    <property type="entry name" value="GIY_YIG"/>
    <property type="match status" value="1"/>
</dbReference>
<accession>A0A399QS15</accession>
<name>A0A399QS15_9PROT</name>
<reference evidence="3 4" key="1">
    <citation type="submission" date="2018-08" db="EMBL/GenBank/DDBJ databases">
        <title>Henriciella mobilis sp. nov., isolated from seawater.</title>
        <authorList>
            <person name="Cheng H."/>
            <person name="Wu Y.-H."/>
            <person name="Xu X.-W."/>
            <person name="Guo L.-L."/>
        </authorList>
    </citation>
    <scope>NUCLEOTIDE SEQUENCE [LARGE SCALE GENOMIC DNA]</scope>
    <source>
        <strain evidence="3 4">CCUG66934</strain>
    </source>
</reference>
<proteinExistence type="inferred from homology"/>
<comment type="similarity">
    <text evidence="1">Belongs to the UPF0213 family.</text>
</comment>
<dbReference type="PANTHER" id="PTHR34477">
    <property type="entry name" value="UPF0213 PROTEIN YHBQ"/>
    <property type="match status" value="1"/>
</dbReference>
<dbReference type="Gene3D" id="3.40.1440.10">
    <property type="entry name" value="GIY-YIG endonuclease"/>
    <property type="match status" value="1"/>
</dbReference>
<sequence length="100" mass="11939">MASWDKVTAVYMLANRRNGTLYTGVTSDLVRRVGEHREGHIPGFTKRYGCKHLVWYEVHDLVSQAIYREKSIKSYRRQNKINLIEAQNPDWRDLWFELVR</sequence>
<gene>
    <name evidence="3" type="ORF">D1224_14620</name>
</gene>
<dbReference type="CDD" id="cd10448">
    <property type="entry name" value="GIY-YIG_unchar_3"/>
    <property type="match status" value="1"/>
</dbReference>
<evidence type="ECO:0000256" key="1">
    <source>
        <dbReference type="ARBA" id="ARBA00007435"/>
    </source>
</evidence>
<dbReference type="AlphaFoldDB" id="A0A399QS15"/>
<evidence type="ECO:0000313" key="4">
    <source>
        <dbReference type="Proteomes" id="UP000265431"/>
    </source>
</evidence>
<dbReference type="PANTHER" id="PTHR34477:SF5">
    <property type="entry name" value="BSL5627 PROTEIN"/>
    <property type="match status" value="1"/>
</dbReference>
<organism evidence="3 4">
    <name type="scientific">Henriciella barbarensis</name>
    <dbReference type="NCBI Taxonomy" id="86342"/>
    <lineage>
        <taxon>Bacteria</taxon>
        <taxon>Pseudomonadati</taxon>
        <taxon>Pseudomonadota</taxon>
        <taxon>Alphaproteobacteria</taxon>
        <taxon>Hyphomonadales</taxon>
        <taxon>Hyphomonadaceae</taxon>
        <taxon>Henriciella</taxon>
    </lineage>
</organism>
<dbReference type="Pfam" id="PF01541">
    <property type="entry name" value="GIY-YIG"/>
    <property type="match status" value="1"/>
</dbReference>
<dbReference type="InterPro" id="IPR050190">
    <property type="entry name" value="UPF0213_domain"/>
</dbReference>
<protein>
    <submittedName>
        <fullName evidence="3">GIY-YIG nuclease family protein</fullName>
    </submittedName>
</protein>
<dbReference type="OrthoDB" id="287318at2"/>
<dbReference type="RefSeq" id="WP_119380676.1">
    <property type="nucleotide sequence ID" value="NZ_QWGB01000014.1"/>
</dbReference>
<comment type="caution">
    <text evidence="3">The sequence shown here is derived from an EMBL/GenBank/DDBJ whole genome shotgun (WGS) entry which is preliminary data.</text>
</comment>
<feature type="domain" description="GIY-YIG" evidence="2">
    <location>
        <begin position="6"/>
        <end position="83"/>
    </location>
</feature>
<dbReference type="SUPFAM" id="SSF82771">
    <property type="entry name" value="GIY-YIG endonuclease"/>
    <property type="match status" value="1"/>
</dbReference>